<evidence type="ECO:0000313" key="9">
    <source>
        <dbReference type="EMBL" id="MBB5062456.1"/>
    </source>
</evidence>
<comment type="caution">
    <text evidence="9">The sequence shown here is derived from an EMBL/GenBank/DDBJ whole genome shotgun (WGS) entry which is preliminary data.</text>
</comment>
<dbReference type="Gene3D" id="1.10.443.10">
    <property type="entry name" value="Intergrase catalytic core"/>
    <property type="match status" value="1"/>
</dbReference>
<evidence type="ECO:0000256" key="2">
    <source>
        <dbReference type="ARBA" id="ARBA00022908"/>
    </source>
</evidence>
<dbReference type="GO" id="GO:0003677">
    <property type="term" value="F:DNA binding"/>
    <property type="evidence" value="ECO:0007669"/>
    <property type="project" value="UniProtKB-UniRule"/>
</dbReference>
<evidence type="ECO:0000259" key="7">
    <source>
        <dbReference type="PROSITE" id="PS51898"/>
    </source>
</evidence>
<dbReference type="PANTHER" id="PTHR30349">
    <property type="entry name" value="PHAGE INTEGRASE-RELATED"/>
    <property type="match status" value="1"/>
</dbReference>
<dbReference type="RefSeq" id="WP_184252946.1">
    <property type="nucleotide sequence ID" value="NZ_JACHIO010000003.1"/>
</dbReference>
<evidence type="ECO:0000256" key="1">
    <source>
        <dbReference type="ARBA" id="ARBA00008857"/>
    </source>
</evidence>
<organism evidence="9 10">
    <name type="scientific">Granulicella mallensis</name>
    <dbReference type="NCBI Taxonomy" id="940614"/>
    <lineage>
        <taxon>Bacteria</taxon>
        <taxon>Pseudomonadati</taxon>
        <taxon>Acidobacteriota</taxon>
        <taxon>Terriglobia</taxon>
        <taxon>Terriglobales</taxon>
        <taxon>Acidobacteriaceae</taxon>
        <taxon>Granulicella</taxon>
    </lineage>
</organism>
<dbReference type="CDD" id="cd00796">
    <property type="entry name" value="INT_Rci_Hp1_C"/>
    <property type="match status" value="1"/>
</dbReference>
<comment type="similarity">
    <text evidence="1">Belongs to the 'phage' integrase family.</text>
</comment>
<keyword evidence="2" id="KW-0229">DNA integration</keyword>
<keyword evidence="4" id="KW-0233">DNA recombination</keyword>
<evidence type="ECO:0000259" key="8">
    <source>
        <dbReference type="PROSITE" id="PS51900"/>
    </source>
</evidence>
<dbReference type="Gene3D" id="1.10.150.130">
    <property type="match status" value="1"/>
</dbReference>
<keyword evidence="3 5" id="KW-0238">DNA-binding</keyword>
<reference evidence="9 10" key="1">
    <citation type="submission" date="2020-08" db="EMBL/GenBank/DDBJ databases">
        <title>Genomic Encyclopedia of Type Strains, Phase IV (KMG-V): Genome sequencing to study the core and pangenomes of soil and plant-associated prokaryotes.</title>
        <authorList>
            <person name="Whitman W."/>
        </authorList>
    </citation>
    <scope>NUCLEOTIDE SEQUENCE [LARGE SCALE GENOMIC DNA]</scope>
    <source>
        <strain evidence="9 10">X5P3</strain>
    </source>
</reference>
<feature type="region of interest" description="Disordered" evidence="6">
    <location>
        <begin position="56"/>
        <end position="75"/>
    </location>
</feature>
<evidence type="ECO:0000256" key="5">
    <source>
        <dbReference type="PROSITE-ProRule" id="PRU01248"/>
    </source>
</evidence>
<dbReference type="GO" id="GO:0015074">
    <property type="term" value="P:DNA integration"/>
    <property type="evidence" value="ECO:0007669"/>
    <property type="project" value="UniProtKB-KW"/>
</dbReference>
<dbReference type="GO" id="GO:0006310">
    <property type="term" value="P:DNA recombination"/>
    <property type="evidence" value="ECO:0007669"/>
    <property type="project" value="UniProtKB-KW"/>
</dbReference>
<dbReference type="SUPFAM" id="SSF56349">
    <property type="entry name" value="DNA breaking-rejoining enzymes"/>
    <property type="match status" value="1"/>
</dbReference>
<dbReference type="InterPro" id="IPR010998">
    <property type="entry name" value="Integrase_recombinase_N"/>
</dbReference>
<dbReference type="InterPro" id="IPR002104">
    <property type="entry name" value="Integrase_catalytic"/>
</dbReference>
<dbReference type="EMBL" id="JACHIO010000003">
    <property type="protein sequence ID" value="MBB5062456.1"/>
    <property type="molecule type" value="Genomic_DNA"/>
</dbReference>
<dbReference type="Pfam" id="PF00589">
    <property type="entry name" value="Phage_integrase"/>
    <property type="match status" value="1"/>
</dbReference>
<dbReference type="InterPro" id="IPR011010">
    <property type="entry name" value="DNA_brk_join_enz"/>
</dbReference>
<gene>
    <name evidence="9" type="ORF">HDF15_000786</name>
</gene>
<dbReference type="InterPro" id="IPR013762">
    <property type="entry name" value="Integrase-like_cat_sf"/>
</dbReference>
<dbReference type="InterPro" id="IPR044068">
    <property type="entry name" value="CB"/>
</dbReference>
<dbReference type="Proteomes" id="UP000584867">
    <property type="component" value="Unassembled WGS sequence"/>
</dbReference>
<evidence type="ECO:0000256" key="4">
    <source>
        <dbReference type="ARBA" id="ARBA00023172"/>
    </source>
</evidence>
<evidence type="ECO:0000256" key="6">
    <source>
        <dbReference type="SAM" id="MobiDB-lite"/>
    </source>
</evidence>
<dbReference type="PANTHER" id="PTHR30349:SF64">
    <property type="entry name" value="PROPHAGE INTEGRASE INTD-RELATED"/>
    <property type="match status" value="1"/>
</dbReference>
<dbReference type="PROSITE" id="PS51900">
    <property type="entry name" value="CB"/>
    <property type="match status" value="1"/>
</dbReference>
<evidence type="ECO:0000313" key="10">
    <source>
        <dbReference type="Proteomes" id="UP000584867"/>
    </source>
</evidence>
<feature type="domain" description="Core-binding (CB)" evidence="8">
    <location>
        <begin position="103"/>
        <end position="176"/>
    </location>
</feature>
<name>A0A7W7ZNJ3_9BACT</name>
<evidence type="ECO:0000256" key="3">
    <source>
        <dbReference type="ARBA" id="ARBA00023125"/>
    </source>
</evidence>
<dbReference type="PROSITE" id="PS51898">
    <property type="entry name" value="TYR_RECOMBINASE"/>
    <property type="match status" value="1"/>
</dbReference>
<sequence length="409" mass="47011">MASRGRKPAKVKGVYQRGKSWCCRYEVNGKDVRKTFDSREQAVEHLDKVRRMEREGEIIPPTAKGPLLNASERERRSKRSSLLLDDLIGQYLEKEEVAVNRELEQNAKSDAYSNDAQKRLDNLKSRFKAIKTAFEGRLADSIEPFEIKDFLEGLGRSNGTMNRYKTTLSAVYSYAKERKLLSLNPVREVKRYTEVLGIPRWMNETEEDRIRLVVQEWIEETPAEYRVTRLLLREHLNEITLASQTGMRKGNQYALRWELDINFPLRLIHLPSTKSNRPHTIPMTDGVYEALLDQQAIQAELAILRNENPQRTRMQLNGRVFTIRENREWFDKAKKDAGIKALRWHDLSRHTAGSRLAASGANQKVIQEVLGHSSLAMSARYSHLSKDQVADAMKALNRGGIQPKPAETA</sequence>
<dbReference type="AlphaFoldDB" id="A0A7W7ZNJ3"/>
<protein>
    <submittedName>
        <fullName evidence="9">Site-specific recombinase XerD</fullName>
    </submittedName>
</protein>
<dbReference type="InterPro" id="IPR050090">
    <property type="entry name" value="Tyrosine_recombinase_XerCD"/>
</dbReference>
<proteinExistence type="inferred from homology"/>
<accession>A0A7W7ZNJ3</accession>
<feature type="domain" description="Tyr recombinase" evidence="7">
    <location>
        <begin position="197"/>
        <end position="394"/>
    </location>
</feature>